<dbReference type="Pfam" id="PF13359">
    <property type="entry name" value="DDE_Tnp_4"/>
    <property type="match status" value="1"/>
</dbReference>
<keyword evidence="2" id="KW-0479">Metal-binding</keyword>
<dbReference type="SUPFAM" id="SSF53098">
    <property type="entry name" value="Ribonuclease H-like"/>
    <property type="match status" value="1"/>
</dbReference>
<evidence type="ECO:0000256" key="4">
    <source>
        <dbReference type="SAM" id="MobiDB-lite"/>
    </source>
</evidence>
<protein>
    <recommendedName>
        <fullName evidence="5">DDE Tnp4 domain-containing protein</fullName>
    </recommendedName>
</protein>
<evidence type="ECO:0000259" key="5">
    <source>
        <dbReference type="Pfam" id="PF13359"/>
    </source>
</evidence>
<gene>
    <name evidence="6" type="ORF">CBR_g3715</name>
</gene>
<evidence type="ECO:0000256" key="3">
    <source>
        <dbReference type="SAM" id="Coils"/>
    </source>
</evidence>
<name>A0A388KG39_CHABU</name>
<sequence length="1359" mass="148611">MATAIGRMSVRRVSGDRSSPSPYGDCLQFALVVRSQAERDGYVCPPEFERRGRSASPRRNYGATVYRSPSADSKTTSKLEELGESVASLKEFIDLEKVRREEKERKRLAKEEIKKREMEARQREEEERLAEEARCMRKLDKQRKREEEQLAMTKAVEMQLAVRLSKIHEDIKNEVRKVVEKGKEKIELPSSSRTTNEPNEVEAITTATENLAIAEKRKRGEDTTVGDTVLRVGLRSDSSSDVEVVDEAQDWRHVGRPQRRVTFYREPLQPDQLVAYALYRWASGETCESSTCNFGIGRASGLVVVRDVTLALLRVYREKIVWLAGVCKLVVLRAFDDKGFPNCHGCIDYTQIYVDKPANAPSENYYDRKRRFSIVAHVVVDLDLRMLDMHMGYLGGCHDIRVLQLSSLWLSTESGSLFRGPPVTLPFGVRTNDYVLVKNGYPPSEWMVVRYGGVNQHVDEERFDNKQKVARGAVDRAFSRLKGMRRLFLRTHKTNLDTLPQQFTVVVVDNRWKDTVWSTKKIRDAVAEVTACVGCTQWWKDMRALCKLLDPIMDMLQMVDSDTRQICKILHQYDEMIVRCLSACAAFEKDEQDVLLEVFDRRRTMFKSPAHVAAIMLDPEFRDRTMPDDEEMQHGLKLALIQFGYPEHSDQHNEVLTAIDKFHSREPPFDDMTTMAPKTMIVVMVEIGHDPARLGQTLTEGLTREQDIVTMRVALMHGAAEGPRDLQMVTPCPATGQEASTAQSRMMLEGPRDLQMVTPCAATGQEASTAQRHGGVASVPLVRVPAIEQIPVFEDSFNDHVDEERNELNDGSGHAPNDTLSTHAMALTGSSAAISELQQGPAPLMRRPESEGDVYHLPVMQDKGSAGAVHPLASIGATVSAAATSNVGRPPAVAEQESMLPPRSVGAATTGYREGVAMQQSGTHGADAVNTVSLPPFALMEGTDVACLGEDLPGCEISHTPAAEQSAADHVGLACPTDSLPGTGELLVMESALVSLPDLSTLISPSVPHVSPPNPQQPVAMERGPDAFDEFGGDTIMVRPMVSATLTIFRVGRPHEVDLGKAETTTRHRRDSHRSTAHRNLSDSFDGPEQAPMGGAVDAVERPATPPRQPSNSEHHPDSAAAEAVTGVPATNTADVTRQPVVGSSPTARRDTATVLAIAAFYGSGSSVGGLGKQGVRIVSRPCVPSMGTQSIGTVDGVRHTAMTEYEERYGSALPTKTSDVHATRVTKASLSRAKKRASERKASRSSPHMRSRIGRSGVVHLEDGEIAPDGDALDVGGRDATTANSVAMEGVGDGVAGQKRRGGVLIVHDGSTDVAPGETTCTDDAGDSDYVPTNPKLRAADGDDGGGRRTGMMEEGGE</sequence>
<accession>A0A388KG39</accession>
<feature type="region of interest" description="Disordered" evidence="4">
    <location>
        <begin position="1059"/>
        <end position="1148"/>
    </location>
</feature>
<feature type="domain" description="DDE Tnp4" evidence="5">
    <location>
        <begin position="347"/>
        <end position="507"/>
    </location>
</feature>
<evidence type="ECO:0000313" key="7">
    <source>
        <dbReference type="Proteomes" id="UP000265515"/>
    </source>
</evidence>
<feature type="region of interest" description="Disordered" evidence="4">
    <location>
        <begin position="1217"/>
        <end position="1256"/>
    </location>
</feature>
<evidence type="ECO:0000313" key="6">
    <source>
        <dbReference type="EMBL" id="GBG69015.1"/>
    </source>
</evidence>
<feature type="region of interest" description="Disordered" evidence="4">
    <location>
        <begin position="1"/>
        <end position="24"/>
    </location>
</feature>
<dbReference type="Gramene" id="GBG69015">
    <property type="protein sequence ID" value="GBG69015"/>
    <property type="gene ID" value="CBR_g3715"/>
</dbReference>
<feature type="compositionally biased region" description="Basic residues" evidence="4">
    <location>
        <begin position="1067"/>
        <end position="1077"/>
    </location>
</feature>
<dbReference type="InterPro" id="IPR012337">
    <property type="entry name" value="RNaseH-like_sf"/>
</dbReference>
<feature type="region of interest" description="Disordered" evidence="4">
    <location>
        <begin position="46"/>
        <end position="77"/>
    </location>
</feature>
<feature type="compositionally biased region" description="Polar residues" evidence="4">
    <location>
        <begin position="1129"/>
        <end position="1147"/>
    </location>
</feature>
<keyword evidence="7" id="KW-1185">Reference proteome</keyword>
<proteinExistence type="predicted"/>
<feature type="coiled-coil region" evidence="3">
    <location>
        <begin position="92"/>
        <end position="156"/>
    </location>
</feature>
<comment type="cofactor">
    <cofactor evidence="1">
        <name>a divalent metal cation</name>
        <dbReference type="ChEBI" id="CHEBI:60240"/>
    </cofactor>
</comment>
<organism evidence="6 7">
    <name type="scientific">Chara braunii</name>
    <name type="common">Braun's stonewort</name>
    <dbReference type="NCBI Taxonomy" id="69332"/>
    <lineage>
        <taxon>Eukaryota</taxon>
        <taxon>Viridiplantae</taxon>
        <taxon>Streptophyta</taxon>
        <taxon>Charophyceae</taxon>
        <taxon>Charales</taxon>
        <taxon>Characeae</taxon>
        <taxon>Chara</taxon>
    </lineage>
</organism>
<evidence type="ECO:0000256" key="2">
    <source>
        <dbReference type="ARBA" id="ARBA00022723"/>
    </source>
</evidence>
<dbReference type="GO" id="GO:0046872">
    <property type="term" value="F:metal ion binding"/>
    <property type="evidence" value="ECO:0007669"/>
    <property type="project" value="UniProtKB-KW"/>
</dbReference>
<feature type="compositionally biased region" description="Basic and acidic residues" evidence="4">
    <location>
        <begin position="1339"/>
        <end position="1348"/>
    </location>
</feature>
<keyword evidence="3" id="KW-0175">Coiled coil</keyword>
<feature type="region of interest" description="Disordered" evidence="4">
    <location>
        <begin position="1310"/>
        <end position="1359"/>
    </location>
</feature>
<comment type="caution">
    <text evidence="6">The sequence shown here is derived from an EMBL/GenBank/DDBJ whole genome shotgun (WGS) entry which is preliminary data.</text>
</comment>
<reference evidence="6 7" key="1">
    <citation type="journal article" date="2018" name="Cell">
        <title>The Chara Genome: Secondary Complexity and Implications for Plant Terrestrialization.</title>
        <authorList>
            <person name="Nishiyama T."/>
            <person name="Sakayama H."/>
            <person name="Vries J.D."/>
            <person name="Buschmann H."/>
            <person name="Saint-Marcoux D."/>
            <person name="Ullrich K.K."/>
            <person name="Haas F.B."/>
            <person name="Vanderstraeten L."/>
            <person name="Becker D."/>
            <person name="Lang D."/>
            <person name="Vosolsobe S."/>
            <person name="Rombauts S."/>
            <person name="Wilhelmsson P.K.I."/>
            <person name="Janitza P."/>
            <person name="Kern R."/>
            <person name="Heyl A."/>
            <person name="Rumpler F."/>
            <person name="Villalobos L.I.A.C."/>
            <person name="Clay J.M."/>
            <person name="Skokan R."/>
            <person name="Toyoda A."/>
            <person name="Suzuki Y."/>
            <person name="Kagoshima H."/>
            <person name="Schijlen E."/>
            <person name="Tajeshwar N."/>
            <person name="Catarino B."/>
            <person name="Hetherington A.J."/>
            <person name="Saltykova A."/>
            <person name="Bonnot C."/>
            <person name="Breuninger H."/>
            <person name="Symeonidi A."/>
            <person name="Radhakrishnan G.V."/>
            <person name="Van Nieuwerburgh F."/>
            <person name="Deforce D."/>
            <person name="Chang C."/>
            <person name="Karol K.G."/>
            <person name="Hedrich R."/>
            <person name="Ulvskov P."/>
            <person name="Glockner G."/>
            <person name="Delwiche C.F."/>
            <person name="Petrasek J."/>
            <person name="Van de Peer Y."/>
            <person name="Friml J."/>
            <person name="Beilby M."/>
            <person name="Dolan L."/>
            <person name="Kohara Y."/>
            <person name="Sugano S."/>
            <person name="Fujiyama A."/>
            <person name="Delaux P.-M."/>
            <person name="Quint M."/>
            <person name="TheiBen G."/>
            <person name="Hagemann M."/>
            <person name="Harholt J."/>
            <person name="Dunand C."/>
            <person name="Zachgo S."/>
            <person name="Langdale J."/>
            <person name="Maumus F."/>
            <person name="Straeten D.V.D."/>
            <person name="Gould S.B."/>
            <person name="Rensing S.A."/>
        </authorList>
    </citation>
    <scope>NUCLEOTIDE SEQUENCE [LARGE SCALE GENOMIC DNA]</scope>
    <source>
        <strain evidence="6 7">S276</strain>
    </source>
</reference>
<evidence type="ECO:0000256" key="1">
    <source>
        <dbReference type="ARBA" id="ARBA00001968"/>
    </source>
</evidence>
<dbReference type="Proteomes" id="UP000265515">
    <property type="component" value="Unassembled WGS sequence"/>
</dbReference>
<dbReference type="EMBL" id="BFEA01000109">
    <property type="protein sequence ID" value="GBG69015.1"/>
    <property type="molecule type" value="Genomic_DNA"/>
</dbReference>
<dbReference type="InterPro" id="IPR027806">
    <property type="entry name" value="HARBI1_dom"/>
</dbReference>